<gene>
    <name evidence="1" type="ORF">EB796_004410</name>
</gene>
<keyword evidence="2" id="KW-1185">Reference proteome</keyword>
<organism evidence="1 2">
    <name type="scientific">Bugula neritina</name>
    <name type="common">Brown bryozoan</name>
    <name type="synonym">Sertularia neritina</name>
    <dbReference type="NCBI Taxonomy" id="10212"/>
    <lineage>
        <taxon>Eukaryota</taxon>
        <taxon>Metazoa</taxon>
        <taxon>Spiralia</taxon>
        <taxon>Lophotrochozoa</taxon>
        <taxon>Bryozoa</taxon>
        <taxon>Gymnolaemata</taxon>
        <taxon>Cheilostomatida</taxon>
        <taxon>Flustrina</taxon>
        <taxon>Buguloidea</taxon>
        <taxon>Bugulidae</taxon>
        <taxon>Bugula</taxon>
    </lineage>
</organism>
<dbReference type="OrthoDB" id="336885at2759"/>
<dbReference type="EMBL" id="VXIV02000593">
    <property type="protein sequence ID" value="KAF6037286.1"/>
    <property type="molecule type" value="Genomic_DNA"/>
</dbReference>
<proteinExistence type="predicted"/>
<dbReference type="AlphaFoldDB" id="A0A7J7KIP8"/>
<accession>A0A7J7KIP8</accession>
<name>A0A7J7KIP8_BUGNE</name>
<dbReference type="Proteomes" id="UP000593567">
    <property type="component" value="Unassembled WGS sequence"/>
</dbReference>
<sequence>MSIVVTLTRSCVTPSSKKYTKRANKSQVMMKYGDVDSVTDWAGQGADVDVSIARRDNSKFRYMFQKLQDKSHVLDRRVEILTESIHSCTLQREECTDIQRKPAQMCTCAVRFAVTVTEG</sequence>
<comment type="caution">
    <text evidence="1">The sequence shown here is derived from an EMBL/GenBank/DDBJ whole genome shotgun (WGS) entry which is preliminary data.</text>
</comment>
<reference evidence="1" key="1">
    <citation type="submission" date="2020-06" db="EMBL/GenBank/DDBJ databases">
        <title>Draft genome of Bugula neritina, a colonial animal packing powerful symbionts and potential medicines.</title>
        <authorList>
            <person name="Rayko M."/>
        </authorList>
    </citation>
    <scope>NUCLEOTIDE SEQUENCE [LARGE SCALE GENOMIC DNA]</scope>
    <source>
        <strain evidence="1">Kwan_BN1</strain>
    </source>
</reference>
<evidence type="ECO:0000313" key="1">
    <source>
        <dbReference type="EMBL" id="KAF6037286.1"/>
    </source>
</evidence>
<protein>
    <submittedName>
        <fullName evidence="1">Uncharacterized protein</fullName>
    </submittedName>
</protein>
<evidence type="ECO:0000313" key="2">
    <source>
        <dbReference type="Proteomes" id="UP000593567"/>
    </source>
</evidence>